<dbReference type="GO" id="GO:0004553">
    <property type="term" value="F:hydrolase activity, hydrolyzing O-glycosyl compounds"/>
    <property type="evidence" value="ECO:0007669"/>
    <property type="project" value="InterPro"/>
</dbReference>
<evidence type="ECO:0000313" key="4">
    <source>
        <dbReference type="EMBL" id="AKF28604.1"/>
    </source>
</evidence>
<reference evidence="4 5" key="1">
    <citation type="submission" date="2015-04" db="EMBL/GenBank/DDBJ databases">
        <title>Complete Genome Sequence of Brevibacterium flavum ATCC 15168.</title>
        <authorList>
            <person name="Ahn J."/>
            <person name="Park G."/>
            <person name="Jeon W."/>
            <person name="Jang Y."/>
            <person name="Jang M."/>
            <person name="Lee H."/>
            <person name="Lee H."/>
        </authorList>
    </citation>
    <scope>NUCLEOTIDE SEQUENCE [LARGE SCALE GENOMIC DNA]</scope>
    <source>
        <strain evidence="4 5">ATCC 15168</strain>
    </source>
</reference>
<protein>
    <submittedName>
        <fullName evidence="4">Beta-glucosidase</fullName>
    </submittedName>
</protein>
<dbReference type="Gene3D" id="3.20.20.80">
    <property type="entry name" value="Glycosidases"/>
    <property type="match status" value="1"/>
</dbReference>
<dbReference type="Proteomes" id="UP000034037">
    <property type="component" value="Chromosome"/>
</dbReference>
<evidence type="ECO:0000256" key="3">
    <source>
        <dbReference type="PROSITE-ProRule" id="PRU10055"/>
    </source>
</evidence>
<dbReference type="Pfam" id="PF00232">
    <property type="entry name" value="Glyco_hydro_1"/>
    <property type="match status" value="1"/>
</dbReference>
<sequence>MSVCEAHNPENYSTGGGNIIGGVVSPTLAASEWGWQVDPLGLRIVLNNYWERWQKPLFIVENGLGAKDVLIDGPSGPTVNDDYRIKYLDDGGSGILKRYKKKSFGWCRDVIATNDESLES</sequence>
<evidence type="ECO:0000313" key="5">
    <source>
        <dbReference type="Proteomes" id="UP000034037"/>
    </source>
</evidence>
<evidence type="ECO:0000256" key="2">
    <source>
        <dbReference type="ARBA" id="ARBA00023295"/>
    </source>
</evidence>
<organism evidence="4 5">
    <name type="scientific">[Brevibacterium] flavum</name>
    <dbReference type="NCBI Taxonomy" id="92706"/>
    <lineage>
        <taxon>Bacteria</taxon>
        <taxon>Bacillati</taxon>
        <taxon>Actinomycetota</taxon>
        <taxon>Actinomycetes</taxon>
        <taxon>Mycobacteriales</taxon>
        <taxon>Corynebacteriaceae</taxon>
        <taxon>Corynebacterium</taxon>
    </lineage>
</organism>
<dbReference type="EMBL" id="CP011309">
    <property type="protein sequence ID" value="AKF28604.1"/>
    <property type="molecule type" value="Genomic_DNA"/>
</dbReference>
<dbReference type="PROSITE" id="PS00572">
    <property type="entry name" value="GLYCOSYL_HYDROL_F1_1"/>
    <property type="match status" value="1"/>
</dbReference>
<dbReference type="GO" id="GO:0005975">
    <property type="term" value="P:carbohydrate metabolic process"/>
    <property type="evidence" value="ECO:0007669"/>
    <property type="project" value="InterPro"/>
</dbReference>
<keyword evidence="2" id="KW-0326">Glycosidase</keyword>
<keyword evidence="2" id="KW-0378">Hydrolase</keyword>
<accession>A0A0F6SRV2</accession>
<gene>
    <name evidence="4" type="ORF">YH66_14255</name>
</gene>
<dbReference type="AlphaFoldDB" id="A0A0F6SRV2"/>
<dbReference type="HOGENOM" id="CLU_165988_0_0_11"/>
<dbReference type="InterPro" id="IPR001360">
    <property type="entry name" value="Glyco_hydro_1"/>
</dbReference>
<dbReference type="InterPro" id="IPR017853">
    <property type="entry name" value="GH"/>
</dbReference>
<comment type="similarity">
    <text evidence="1">Belongs to the glycosyl hydrolase 1 family.</text>
</comment>
<evidence type="ECO:0000256" key="1">
    <source>
        <dbReference type="ARBA" id="ARBA00010838"/>
    </source>
</evidence>
<keyword evidence="5" id="KW-1185">Reference proteome</keyword>
<name>A0A0F6SRV2_9CORY</name>
<feature type="active site" description="Nucleophile" evidence="3">
    <location>
        <position position="61"/>
    </location>
</feature>
<dbReference type="SUPFAM" id="SSF51445">
    <property type="entry name" value="(Trans)glycosidases"/>
    <property type="match status" value="1"/>
</dbReference>
<proteinExistence type="inferred from homology"/>
<dbReference type="InterPro" id="IPR018120">
    <property type="entry name" value="Glyco_hydro_1_AS"/>
</dbReference>